<evidence type="ECO:0000256" key="2">
    <source>
        <dbReference type="ARBA" id="ARBA00011903"/>
    </source>
</evidence>
<keyword evidence="5" id="KW-0418">Kinase</keyword>
<keyword evidence="4" id="KW-0547">Nucleotide-binding</keyword>
<feature type="non-terminal residue" evidence="10">
    <location>
        <position position="1"/>
    </location>
</feature>
<evidence type="ECO:0000256" key="6">
    <source>
        <dbReference type="ARBA" id="ARBA00022840"/>
    </source>
</evidence>
<evidence type="ECO:0000256" key="1">
    <source>
        <dbReference type="ARBA" id="ARBA00007316"/>
    </source>
</evidence>
<dbReference type="CDD" id="cd05387">
    <property type="entry name" value="BY-kinase"/>
    <property type="match status" value="1"/>
</dbReference>
<protein>
    <recommendedName>
        <fullName evidence="2">non-specific protein-tyrosine kinase</fullName>
        <ecNumber evidence="2">2.7.10.2</ecNumber>
    </recommendedName>
</protein>
<evidence type="ECO:0000256" key="3">
    <source>
        <dbReference type="ARBA" id="ARBA00022679"/>
    </source>
</evidence>
<keyword evidence="7" id="KW-0829">Tyrosine-protein kinase</keyword>
<evidence type="ECO:0000259" key="9">
    <source>
        <dbReference type="Pfam" id="PF13614"/>
    </source>
</evidence>
<evidence type="ECO:0000256" key="4">
    <source>
        <dbReference type="ARBA" id="ARBA00022741"/>
    </source>
</evidence>
<comment type="caution">
    <text evidence="10">The sequence shown here is derived from an EMBL/GenBank/DDBJ whole genome shotgun (WGS) entry which is preliminary data.</text>
</comment>
<dbReference type="GO" id="GO:0004715">
    <property type="term" value="F:non-membrane spanning protein tyrosine kinase activity"/>
    <property type="evidence" value="ECO:0007669"/>
    <property type="project" value="UniProtKB-EC"/>
</dbReference>
<accession>X1AMZ1</accession>
<dbReference type="PANTHER" id="PTHR32309">
    <property type="entry name" value="TYROSINE-PROTEIN KINASE"/>
    <property type="match status" value="1"/>
</dbReference>
<dbReference type="GO" id="GO:0005886">
    <property type="term" value="C:plasma membrane"/>
    <property type="evidence" value="ECO:0007669"/>
    <property type="project" value="TreeGrafter"/>
</dbReference>
<comment type="catalytic activity">
    <reaction evidence="8">
        <text>L-tyrosyl-[protein] + ATP = O-phospho-L-tyrosyl-[protein] + ADP + H(+)</text>
        <dbReference type="Rhea" id="RHEA:10596"/>
        <dbReference type="Rhea" id="RHEA-COMP:10136"/>
        <dbReference type="Rhea" id="RHEA-COMP:20101"/>
        <dbReference type="ChEBI" id="CHEBI:15378"/>
        <dbReference type="ChEBI" id="CHEBI:30616"/>
        <dbReference type="ChEBI" id="CHEBI:46858"/>
        <dbReference type="ChEBI" id="CHEBI:61978"/>
        <dbReference type="ChEBI" id="CHEBI:456216"/>
        <dbReference type="EC" id="2.7.10.2"/>
    </reaction>
</comment>
<evidence type="ECO:0000256" key="8">
    <source>
        <dbReference type="ARBA" id="ARBA00051245"/>
    </source>
</evidence>
<feature type="domain" description="AAA" evidence="9">
    <location>
        <begin position="67"/>
        <end position="199"/>
    </location>
</feature>
<sequence length="262" mass="28563">ATFDIPLLGIIPDAAEDENLRDVDLCHVVRQAPYSAVSESYRRLRTNLKLSETAESLKVLLVTAGMAGDGKTSVAVNLATVFVAENKKALLIDANFRRPSLHTIFPKAQQPPESAELGLSNLLLGQVDYEQVIGPSGIEGLDIIDAGPLPSNPAELLGSKRMDQLIKNQRENYEYIIFDSPPVLLVSDAKILAKFADGTVLVFNAGATRRGAALRTIRELGQVNATILGCVILAAKALKGGYFEEQFKYYQEYQKLQLAHPI</sequence>
<evidence type="ECO:0000256" key="7">
    <source>
        <dbReference type="ARBA" id="ARBA00023137"/>
    </source>
</evidence>
<dbReference type="GO" id="GO:0005524">
    <property type="term" value="F:ATP binding"/>
    <property type="evidence" value="ECO:0007669"/>
    <property type="project" value="UniProtKB-KW"/>
</dbReference>
<keyword evidence="3" id="KW-0808">Transferase</keyword>
<dbReference type="NCBIfam" id="TIGR01007">
    <property type="entry name" value="eps_fam"/>
    <property type="match status" value="1"/>
</dbReference>
<dbReference type="SUPFAM" id="SSF52540">
    <property type="entry name" value="P-loop containing nucleoside triphosphate hydrolases"/>
    <property type="match status" value="1"/>
</dbReference>
<dbReference type="Pfam" id="PF13614">
    <property type="entry name" value="AAA_31"/>
    <property type="match status" value="1"/>
</dbReference>
<dbReference type="EC" id="2.7.10.2" evidence="2"/>
<dbReference type="InterPro" id="IPR005702">
    <property type="entry name" value="Wzc-like_C"/>
</dbReference>
<reference evidence="10" key="1">
    <citation type="journal article" date="2014" name="Front. Microbiol.">
        <title>High frequency of phylogenetically diverse reductive dehalogenase-homologous genes in deep subseafloor sedimentary metagenomes.</title>
        <authorList>
            <person name="Kawai M."/>
            <person name="Futagami T."/>
            <person name="Toyoda A."/>
            <person name="Takaki Y."/>
            <person name="Nishi S."/>
            <person name="Hori S."/>
            <person name="Arai W."/>
            <person name="Tsubouchi T."/>
            <person name="Morono Y."/>
            <person name="Uchiyama I."/>
            <person name="Ito T."/>
            <person name="Fujiyama A."/>
            <person name="Inagaki F."/>
            <person name="Takami H."/>
        </authorList>
    </citation>
    <scope>NUCLEOTIDE SEQUENCE</scope>
    <source>
        <strain evidence="10">Expedition CK06-06</strain>
    </source>
</reference>
<dbReference type="PANTHER" id="PTHR32309:SF13">
    <property type="entry name" value="FERRIC ENTEROBACTIN TRANSPORT PROTEIN FEPE"/>
    <property type="match status" value="1"/>
</dbReference>
<dbReference type="EMBL" id="BART01019274">
    <property type="protein sequence ID" value="GAG84080.1"/>
    <property type="molecule type" value="Genomic_DNA"/>
</dbReference>
<dbReference type="InterPro" id="IPR050445">
    <property type="entry name" value="Bact_polysacc_biosynth/exp"/>
</dbReference>
<organism evidence="10">
    <name type="scientific">marine sediment metagenome</name>
    <dbReference type="NCBI Taxonomy" id="412755"/>
    <lineage>
        <taxon>unclassified sequences</taxon>
        <taxon>metagenomes</taxon>
        <taxon>ecological metagenomes</taxon>
    </lineage>
</organism>
<gene>
    <name evidence="10" type="ORF">S01H4_36117</name>
</gene>
<dbReference type="AlphaFoldDB" id="X1AMZ1"/>
<name>X1AMZ1_9ZZZZ</name>
<dbReference type="InterPro" id="IPR025669">
    <property type="entry name" value="AAA_dom"/>
</dbReference>
<dbReference type="Gene3D" id="3.40.50.300">
    <property type="entry name" value="P-loop containing nucleotide triphosphate hydrolases"/>
    <property type="match status" value="1"/>
</dbReference>
<proteinExistence type="inferred from homology"/>
<keyword evidence="6" id="KW-0067">ATP-binding</keyword>
<dbReference type="InterPro" id="IPR027417">
    <property type="entry name" value="P-loop_NTPase"/>
</dbReference>
<evidence type="ECO:0000256" key="5">
    <source>
        <dbReference type="ARBA" id="ARBA00022777"/>
    </source>
</evidence>
<evidence type="ECO:0000313" key="10">
    <source>
        <dbReference type="EMBL" id="GAG84080.1"/>
    </source>
</evidence>
<comment type="similarity">
    <text evidence="1">Belongs to the CpsD/CapB family.</text>
</comment>